<evidence type="ECO:0000256" key="6">
    <source>
        <dbReference type="ARBA" id="ARBA00023002"/>
    </source>
</evidence>
<evidence type="ECO:0000256" key="4">
    <source>
        <dbReference type="ARBA" id="ARBA00022617"/>
    </source>
</evidence>
<dbReference type="GO" id="GO:0005506">
    <property type="term" value="F:iron ion binding"/>
    <property type="evidence" value="ECO:0007669"/>
    <property type="project" value="InterPro"/>
</dbReference>
<dbReference type="PRINTS" id="PR00463">
    <property type="entry name" value="EP450I"/>
</dbReference>
<comment type="subcellular location">
    <subcellularLocation>
        <location evidence="2">Membrane</location>
    </subcellularLocation>
</comment>
<evidence type="ECO:0000256" key="3">
    <source>
        <dbReference type="ARBA" id="ARBA00010617"/>
    </source>
</evidence>
<dbReference type="FunFam" id="1.10.630.10:FF:000204">
    <property type="entry name" value="Uncharacterized protein"/>
    <property type="match status" value="1"/>
</dbReference>
<dbReference type="Proteomes" id="UP000238479">
    <property type="component" value="Chromosome 7"/>
</dbReference>
<dbReference type="OMA" id="HGMLPND"/>
<comment type="similarity">
    <text evidence="3 11">Belongs to the cytochrome P450 family.</text>
</comment>
<evidence type="ECO:0000313" key="13">
    <source>
        <dbReference type="Proteomes" id="UP000238479"/>
    </source>
</evidence>
<dbReference type="PANTHER" id="PTHR47943">
    <property type="entry name" value="CYTOCHROME P450 93A3-LIKE"/>
    <property type="match status" value="1"/>
</dbReference>
<dbReference type="PROSITE" id="PS00086">
    <property type="entry name" value="CYTOCHROME_P450"/>
    <property type="match status" value="1"/>
</dbReference>
<keyword evidence="4 10" id="KW-0349">Heme</keyword>
<dbReference type="PANTHER" id="PTHR47943:SF9">
    <property type="entry name" value="CYTOCHROME P450"/>
    <property type="match status" value="1"/>
</dbReference>
<dbReference type="InterPro" id="IPR036396">
    <property type="entry name" value="Cyt_P450_sf"/>
</dbReference>
<evidence type="ECO:0000256" key="2">
    <source>
        <dbReference type="ARBA" id="ARBA00004370"/>
    </source>
</evidence>
<proteinExistence type="inferred from homology"/>
<organism evidence="12 13">
    <name type="scientific">Rosa chinensis</name>
    <name type="common">China rose</name>
    <dbReference type="NCBI Taxonomy" id="74649"/>
    <lineage>
        <taxon>Eukaryota</taxon>
        <taxon>Viridiplantae</taxon>
        <taxon>Streptophyta</taxon>
        <taxon>Embryophyta</taxon>
        <taxon>Tracheophyta</taxon>
        <taxon>Spermatophyta</taxon>
        <taxon>Magnoliopsida</taxon>
        <taxon>eudicotyledons</taxon>
        <taxon>Gunneridae</taxon>
        <taxon>Pentapetalae</taxon>
        <taxon>rosids</taxon>
        <taxon>fabids</taxon>
        <taxon>Rosales</taxon>
        <taxon>Rosaceae</taxon>
        <taxon>Rosoideae</taxon>
        <taxon>Rosoideae incertae sedis</taxon>
        <taxon>Rosa</taxon>
    </lineage>
</organism>
<keyword evidence="5 10" id="KW-0479">Metal-binding</keyword>
<evidence type="ECO:0000256" key="10">
    <source>
        <dbReference type="PIRSR" id="PIRSR602401-1"/>
    </source>
</evidence>
<comment type="cofactor">
    <cofactor evidence="1 10">
        <name>heme</name>
        <dbReference type="ChEBI" id="CHEBI:30413"/>
    </cofactor>
</comment>
<evidence type="ECO:0000256" key="7">
    <source>
        <dbReference type="ARBA" id="ARBA00023004"/>
    </source>
</evidence>
<protein>
    <submittedName>
        <fullName evidence="12">Putative flavonoid 3'-monooxygenase</fullName>
        <ecNumber evidence="12">1.14.14.82</ecNumber>
    </submittedName>
</protein>
<dbReference type="AlphaFoldDB" id="A0A2P6P3K0"/>
<reference evidence="12 13" key="1">
    <citation type="journal article" date="2018" name="Nat. Genet.">
        <title>The Rosa genome provides new insights in the design of modern roses.</title>
        <authorList>
            <person name="Bendahmane M."/>
        </authorList>
    </citation>
    <scope>NUCLEOTIDE SEQUENCE [LARGE SCALE GENOMIC DNA]</scope>
    <source>
        <strain evidence="13">cv. Old Blush</strain>
    </source>
</reference>
<name>A0A2P6P3K0_ROSCH</name>
<dbReference type="GO" id="GO:0020037">
    <property type="term" value="F:heme binding"/>
    <property type="evidence" value="ECO:0007669"/>
    <property type="project" value="InterPro"/>
</dbReference>
<dbReference type="PRINTS" id="PR00385">
    <property type="entry name" value="P450"/>
</dbReference>
<dbReference type="GO" id="GO:0016711">
    <property type="term" value="F:flavonoid 3'-monooxygenase activity"/>
    <property type="evidence" value="ECO:0007669"/>
    <property type="project" value="UniProtKB-EC"/>
</dbReference>
<keyword evidence="8 11" id="KW-0503">Monooxygenase</keyword>
<dbReference type="Gene3D" id="1.10.630.10">
    <property type="entry name" value="Cytochrome P450"/>
    <property type="match status" value="1"/>
</dbReference>
<evidence type="ECO:0000256" key="5">
    <source>
        <dbReference type="ARBA" id="ARBA00022723"/>
    </source>
</evidence>
<evidence type="ECO:0000313" key="12">
    <source>
        <dbReference type="EMBL" id="PRQ16514.1"/>
    </source>
</evidence>
<dbReference type="InterPro" id="IPR001128">
    <property type="entry name" value="Cyt_P450"/>
</dbReference>
<dbReference type="EC" id="1.14.14.82" evidence="12"/>
<keyword evidence="7 10" id="KW-0408">Iron</keyword>
<feature type="binding site" description="axial binding residue" evidence="10">
    <location>
        <position position="268"/>
    </location>
    <ligand>
        <name>heme</name>
        <dbReference type="ChEBI" id="CHEBI:30413"/>
    </ligand>
    <ligandPart>
        <name>Fe</name>
        <dbReference type="ChEBI" id="CHEBI:18248"/>
    </ligandPart>
</feature>
<dbReference type="Pfam" id="PF00067">
    <property type="entry name" value="p450"/>
    <property type="match status" value="1"/>
</dbReference>
<evidence type="ECO:0000256" key="11">
    <source>
        <dbReference type="RuleBase" id="RU000461"/>
    </source>
</evidence>
<dbReference type="InterPro" id="IPR002401">
    <property type="entry name" value="Cyt_P450_E_grp-I"/>
</dbReference>
<dbReference type="EMBL" id="PDCK01000045">
    <property type="protein sequence ID" value="PRQ16514.1"/>
    <property type="molecule type" value="Genomic_DNA"/>
</dbReference>
<dbReference type="Gramene" id="PRQ16514">
    <property type="protein sequence ID" value="PRQ16514"/>
    <property type="gene ID" value="RchiOBHm_Chr7g0185081"/>
</dbReference>
<evidence type="ECO:0000256" key="9">
    <source>
        <dbReference type="ARBA" id="ARBA00023136"/>
    </source>
</evidence>
<keyword evidence="6 11" id="KW-0560">Oxidoreductase</keyword>
<sequence>MNEDITYRMVLGCKRDDQFDLKAIVEETSFLAGAFNISDFVPSLAALDIQWLTKRMRKVSKTIDQLLEKIIDDHEQVAKTTSGKQGKHEDFVDVLLSLMNQPLNPNDEQVHFLDRTNVKAILLDMLTAAFDTSASSIVWSLSELLRHPRVMKKLQKELQTVVGMDRMVEETDLPKLDYLNMVVKESFRLHPVGPLLVPHESIEDIAIDGYDIPKKSRIIVNIWSIGRDPSVWSENVEEFYPERFMNNNIELRGHDFQLIPFGSGRRGCLGLQLGLTTVRIVLAQLVHCFNWELPTGMLPQDLDMSEKFGLSMSKAKHLLAKPTYRLL</sequence>
<evidence type="ECO:0000256" key="8">
    <source>
        <dbReference type="ARBA" id="ARBA00023033"/>
    </source>
</evidence>
<dbReference type="STRING" id="74649.A0A2P6P3K0"/>
<gene>
    <name evidence="12" type="ORF">RchiOBHm_Chr7g0185081</name>
</gene>
<dbReference type="GO" id="GO:0016020">
    <property type="term" value="C:membrane"/>
    <property type="evidence" value="ECO:0007669"/>
    <property type="project" value="UniProtKB-SubCell"/>
</dbReference>
<keyword evidence="9" id="KW-0472">Membrane</keyword>
<dbReference type="InterPro" id="IPR017972">
    <property type="entry name" value="Cyt_P450_CS"/>
</dbReference>
<keyword evidence="13" id="KW-1185">Reference proteome</keyword>
<accession>A0A2P6P3K0</accession>
<comment type="caution">
    <text evidence="12">The sequence shown here is derived from an EMBL/GenBank/DDBJ whole genome shotgun (WGS) entry which is preliminary data.</text>
</comment>
<dbReference type="SUPFAM" id="SSF48264">
    <property type="entry name" value="Cytochrome P450"/>
    <property type="match status" value="1"/>
</dbReference>
<evidence type="ECO:0000256" key="1">
    <source>
        <dbReference type="ARBA" id="ARBA00001971"/>
    </source>
</evidence>